<name>A0ABY3ZJA8_9RHOB</name>
<dbReference type="InterPro" id="IPR029044">
    <property type="entry name" value="Nucleotide-diphossugar_trans"/>
</dbReference>
<organism evidence="2 3">
    <name type="scientific">Sulfitobacter dubius</name>
    <dbReference type="NCBI Taxonomy" id="218673"/>
    <lineage>
        <taxon>Bacteria</taxon>
        <taxon>Pseudomonadati</taxon>
        <taxon>Pseudomonadota</taxon>
        <taxon>Alphaproteobacteria</taxon>
        <taxon>Rhodobacterales</taxon>
        <taxon>Roseobacteraceae</taxon>
        <taxon>Sulfitobacter</taxon>
    </lineage>
</organism>
<dbReference type="EMBL" id="CP085144">
    <property type="protein sequence ID" value="UOA14205.1"/>
    <property type="molecule type" value="Genomic_DNA"/>
</dbReference>
<reference evidence="3" key="1">
    <citation type="journal article" date="2022" name="Microorganisms">
        <title>Beyond the ABCs#Discovery of Three New Plasmid Types in Rhodobacterales (RepQ, RepY, RepW).</title>
        <authorList>
            <person name="Freese H.M."/>
            <person name="Ringel V."/>
            <person name="Overmann J."/>
            <person name="Petersen J."/>
        </authorList>
    </citation>
    <scope>NUCLEOTIDE SEQUENCE [LARGE SCALE GENOMIC DNA]</scope>
    <source>
        <strain evidence="3">DSM 109990</strain>
    </source>
</reference>
<keyword evidence="2" id="KW-0808">Transferase</keyword>
<proteinExistence type="predicted"/>
<feature type="region of interest" description="Disordered" evidence="1">
    <location>
        <begin position="318"/>
        <end position="337"/>
    </location>
</feature>
<evidence type="ECO:0000313" key="3">
    <source>
        <dbReference type="Proteomes" id="UP000831019"/>
    </source>
</evidence>
<dbReference type="Pfam" id="PF13641">
    <property type="entry name" value="Glyco_tranf_2_3"/>
    <property type="match status" value="1"/>
</dbReference>
<dbReference type="Gene3D" id="3.90.550.10">
    <property type="entry name" value="Spore Coat Polysaccharide Biosynthesis Protein SpsA, Chain A"/>
    <property type="match status" value="1"/>
</dbReference>
<dbReference type="GO" id="GO:0102096">
    <property type="term" value="F:decaprenyl-N-acetyl-alpha-D-glucosaminyl-pyrophosphate:dTDP-alpha-L-rhamnose rhamnosyltransferase activity"/>
    <property type="evidence" value="ECO:0007669"/>
    <property type="project" value="UniProtKB-EC"/>
</dbReference>
<accession>A0ABY3ZJA8</accession>
<keyword evidence="3" id="KW-1185">Reference proteome</keyword>
<dbReference type="Proteomes" id="UP000831019">
    <property type="component" value="Chromosome"/>
</dbReference>
<dbReference type="EC" id="2.4.1.289" evidence="2"/>
<protein>
    <submittedName>
        <fullName evidence="2">N-acetylglucosaminyl-diphospho-decaprenol L-rhamnosyltransferase</fullName>
        <ecNumber evidence="2">2.4.1.289</ecNumber>
    </submittedName>
</protein>
<gene>
    <name evidence="2" type="primary">wbbL</name>
    <name evidence="2" type="ORF">DSM109990_01004</name>
</gene>
<dbReference type="CDD" id="cd04186">
    <property type="entry name" value="GT_2_like_c"/>
    <property type="match status" value="1"/>
</dbReference>
<evidence type="ECO:0000256" key="1">
    <source>
        <dbReference type="SAM" id="MobiDB-lite"/>
    </source>
</evidence>
<keyword evidence="2" id="KW-0328">Glycosyltransferase</keyword>
<dbReference type="PANTHER" id="PTHR43179">
    <property type="entry name" value="RHAMNOSYLTRANSFERASE WBBL"/>
    <property type="match status" value="1"/>
</dbReference>
<evidence type="ECO:0000313" key="2">
    <source>
        <dbReference type="EMBL" id="UOA14205.1"/>
    </source>
</evidence>
<dbReference type="RefSeq" id="WP_317406308.1">
    <property type="nucleotide sequence ID" value="NZ_CP085144.1"/>
</dbReference>
<dbReference type="PANTHER" id="PTHR43179:SF7">
    <property type="entry name" value="RHAMNOSYLTRANSFERASE WBBL"/>
    <property type="match status" value="1"/>
</dbReference>
<dbReference type="SUPFAM" id="SSF53448">
    <property type="entry name" value="Nucleotide-diphospho-sugar transferases"/>
    <property type="match status" value="1"/>
</dbReference>
<sequence>MMQQMPRLLVVILNYRTAEMTLRAAEAALADMPTTNAELVIVDNDSGDGSAALLAQAITERGWGVGDRVRLISAPDNGGFGAGNNVAIRAGMSDGAPPDFVHVVNSDAFLDPGCIAGLLVHLQEHPRAGLAGSHVRGEDDLPHTTAFRFPTAAGELEGAARFGPLTRLLSSSVVAPPLPERPAQVDWVAGASVMMRWDMLTEIGLFDEEYFLYYEETDLCLRAARAGWDCWYVPQARCVHVGSVSTGMKEWRRMPRYWFDSRRRYFTKNHGRAYAALAVLARLLGGGLHHLRCLLTGRRPEDAPGFYRDLAAHALTARRSAATTKKPPSCPATEDRS</sequence>